<proteinExistence type="predicted"/>
<dbReference type="EMBL" id="JAOANI010000028">
    <property type="protein sequence ID" value="MCT7360611.1"/>
    <property type="molecule type" value="Genomic_DNA"/>
</dbReference>
<feature type="transmembrane region" description="Helical" evidence="1">
    <location>
        <begin position="12"/>
        <end position="35"/>
    </location>
</feature>
<evidence type="ECO:0000313" key="2">
    <source>
        <dbReference type="EMBL" id="MCT7360611.1"/>
    </source>
</evidence>
<keyword evidence="1" id="KW-0472">Membrane</keyword>
<gene>
    <name evidence="2" type="ORF">NYR02_16440</name>
</gene>
<evidence type="ECO:0000256" key="1">
    <source>
        <dbReference type="SAM" id="Phobius"/>
    </source>
</evidence>
<keyword evidence="1" id="KW-0812">Transmembrane</keyword>
<reference evidence="2" key="2">
    <citation type="submission" date="2022-08" db="EMBL/GenBank/DDBJ databases">
        <authorList>
            <person name="Dong C."/>
        </authorList>
    </citation>
    <scope>NUCLEOTIDE SEQUENCE</scope>
    <source>
        <strain evidence="2">59MF3M-4</strain>
    </source>
</reference>
<evidence type="ECO:0000313" key="3">
    <source>
        <dbReference type="Proteomes" id="UP001147830"/>
    </source>
</evidence>
<dbReference type="Proteomes" id="UP001147830">
    <property type="component" value="Unassembled WGS sequence"/>
</dbReference>
<dbReference type="Pfam" id="PF08592">
    <property type="entry name" value="Anthrone_oxy"/>
    <property type="match status" value="1"/>
</dbReference>
<sequence>MSPAAELILTLTLWGLTLSAGVMAGVYFAFSAFVITSLDKLAASSAAAAMNSINRIIVRSAFMPLFWGSSLLAVMLIALAGWHSTGMLATLTGAVYLAGMLLVTALFNVPLNNRLRDCREQECADVWSVYTRRWTFWNHVRTAASLLTMVMCICLLNIM</sequence>
<comment type="caution">
    <text evidence="2">The sequence shown here is derived from an EMBL/GenBank/DDBJ whole genome shotgun (WGS) entry which is preliminary data.</text>
</comment>
<accession>A0A9X2WI62</accession>
<keyword evidence="3" id="KW-1185">Reference proteome</keyword>
<dbReference type="InterPro" id="IPR013901">
    <property type="entry name" value="Anthrone_oxy"/>
</dbReference>
<keyword evidence="1" id="KW-1133">Transmembrane helix</keyword>
<dbReference type="AlphaFoldDB" id="A0A9X2WI62"/>
<protein>
    <submittedName>
        <fullName evidence="2">DUF1772 domain-containing protein</fullName>
    </submittedName>
</protein>
<reference evidence="2" key="1">
    <citation type="journal article" date="2022" name="Front. Microbiol.">
        <title>Genome-based taxonomic rearrangement of Oceanobacter-related bacteria including the description of Thalassolituus hydrocarbonoclasticus sp. nov. and Thalassolituus pacificus sp. nov. and emended description of the genus Thalassolituus.</title>
        <authorList>
            <person name="Dong C."/>
            <person name="Wei L."/>
            <person name="Wang J."/>
            <person name="Lai Q."/>
            <person name="Huang Z."/>
            <person name="Shao Z."/>
        </authorList>
    </citation>
    <scope>NUCLEOTIDE SEQUENCE</scope>
    <source>
        <strain evidence="2">59MF3M-4</strain>
    </source>
</reference>
<feature type="transmembrane region" description="Helical" evidence="1">
    <location>
        <begin position="56"/>
        <end position="82"/>
    </location>
</feature>
<organism evidence="2 3">
    <name type="scientific">Thalassolituus pacificus</name>
    <dbReference type="NCBI Taxonomy" id="2975440"/>
    <lineage>
        <taxon>Bacteria</taxon>
        <taxon>Pseudomonadati</taxon>
        <taxon>Pseudomonadota</taxon>
        <taxon>Gammaproteobacteria</taxon>
        <taxon>Oceanospirillales</taxon>
        <taxon>Oceanospirillaceae</taxon>
        <taxon>Thalassolituus</taxon>
    </lineage>
</organism>
<feature type="transmembrane region" description="Helical" evidence="1">
    <location>
        <begin position="88"/>
        <end position="109"/>
    </location>
</feature>
<name>A0A9X2WI62_9GAMM</name>
<dbReference type="RefSeq" id="WP_260977440.1">
    <property type="nucleotide sequence ID" value="NZ_JAOANI010000028.1"/>
</dbReference>